<evidence type="ECO:0000256" key="6">
    <source>
        <dbReference type="RuleBase" id="RU367028"/>
    </source>
</evidence>
<dbReference type="GO" id="GO:0045892">
    <property type="term" value="P:negative regulation of DNA-templated transcription"/>
    <property type="evidence" value="ECO:0007669"/>
    <property type="project" value="UniProtKB-UniRule"/>
</dbReference>
<accession>A0AA88EFD5</accession>
<dbReference type="NCBIfam" id="TIGR01568">
    <property type="entry name" value="A_thal_3678"/>
    <property type="match status" value="1"/>
</dbReference>
<dbReference type="PROSITE" id="PS51754">
    <property type="entry name" value="OVATE"/>
    <property type="match status" value="1"/>
</dbReference>
<dbReference type="AlphaFoldDB" id="A0AA88EFD5"/>
<feature type="region of interest" description="Disordered" evidence="7">
    <location>
        <begin position="123"/>
        <end position="182"/>
    </location>
</feature>
<name>A0AA88EFD5_FICCA</name>
<keyword evidence="2 6" id="KW-0678">Repressor</keyword>
<dbReference type="InterPro" id="IPR038933">
    <property type="entry name" value="Ovate"/>
</dbReference>
<dbReference type="Pfam" id="PF04844">
    <property type="entry name" value="Ovate"/>
    <property type="match status" value="1"/>
</dbReference>
<dbReference type="EMBL" id="BTGU01019704">
    <property type="protein sequence ID" value="GMN73553.1"/>
    <property type="molecule type" value="Genomic_DNA"/>
</dbReference>
<gene>
    <name evidence="9" type="ORF">TIFTF001_056113</name>
    <name evidence="10" type="ORF">TIFTF001_056114</name>
</gene>
<dbReference type="Proteomes" id="UP001187192">
    <property type="component" value="Unassembled WGS sequence"/>
</dbReference>
<evidence type="ECO:0000256" key="2">
    <source>
        <dbReference type="ARBA" id="ARBA00022491"/>
    </source>
</evidence>
<evidence type="ECO:0000313" key="10">
    <source>
        <dbReference type="EMBL" id="GMN73563.1"/>
    </source>
</evidence>
<protein>
    <recommendedName>
        <fullName evidence="6">Transcription repressor</fullName>
    </recommendedName>
    <alternativeName>
        <fullName evidence="6">Ovate family protein</fullName>
    </alternativeName>
</protein>
<comment type="subcellular location">
    <subcellularLocation>
        <location evidence="1 6">Nucleus</location>
    </subcellularLocation>
</comment>
<evidence type="ECO:0000256" key="3">
    <source>
        <dbReference type="ARBA" id="ARBA00023015"/>
    </source>
</evidence>
<organism evidence="9 11">
    <name type="scientific">Ficus carica</name>
    <name type="common">Common fig</name>
    <dbReference type="NCBI Taxonomy" id="3494"/>
    <lineage>
        <taxon>Eukaryota</taxon>
        <taxon>Viridiplantae</taxon>
        <taxon>Streptophyta</taxon>
        <taxon>Embryophyta</taxon>
        <taxon>Tracheophyta</taxon>
        <taxon>Spermatophyta</taxon>
        <taxon>Magnoliopsida</taxon>
        <taxon>eudicotyledons</taxon>
        <taxon>Gunneridae</taxon>
        <taxon>Pentapetalae</taxon>
        <taxon>rosids</taxon>
        <taxon>fabids</taxon>
        <taxon>Rosales</taxon>
        <taxon>Moraceae</taxon>
        <taxon>Ficeae</taxon>
        <taxon>Ficus</taxon>
    </lineage>
</organism>
<feature type="compositionally biased region" description="Basic residues" evidence="7">
    <location>
        <begin position="165"/>
        <end position="175"/>
    </location>
</feature>
<evidence type="ECO:0000313" key="11">
    <source>
        <dbReference type="Proteomes" id="UP001187192"/>
    </source>
</evidence>
<dbReference type="PANTHER" id="PTHR33057">
    <property type="entry name" value="TRANSCRIPTION REPRESSOR OFP7-RELATED"/>
    <property type="match status" value="1"/>
</dbReference>
<feature type="domain" description="OVATE" evidence="8">
    <location>
        <begin position="216"/>
        <end position="275"/>
    </location>
</feature>
<evidence type="ECO:0000313" key="9">
    <source>
        <dbReference type="EMBL" id="GMN73553.1"/>
    </source>
</evidence>
<keyword evidence="3 6" id="KW-0805">Transcription regulation</keyword>
<comment type="caution">
    <text evidence="9">The sequence shown here is derived from an EMBL/GenBank/DDBJ whole genome shotgun (WGS) entry which is preliminary data.</text>
</comment>
<feature type="compositionally biased region" description="Basic residues" evidence="7">
    <location>
        <begin position="123"/>
        <end position="132"/>
    </location>
</feature>
<keyword evidence="4 6" id="KW-0804">Transcription</keyword>
<dbReference type="InterPro" id="IPR006458">
    <property type="entry name" value="Ovate_C"/>
</dbReference>
<comment type="function">
    <text evidence="6">Transcriptional repressor that regulates multiple aspects of plant growth and development.</text>
</comment>
<keyword evidence="11" id="KW-1185">Reference proteome</keyword>
<sequence length="289" mass="32958">MSLAKRFKLKFPSVNIPSFRLCRLKSPSSLPKNPRPVNYRPSPVNPKALDITYPCLPAPPPSTPDHSFIFSSKTKIKSEGGGSLCRSISCGQHSLSDSSAEFPCCSVETSSFEASEKFYVKQKVHNKKKTKKPKESNEDDDDENSLVLLDSSRSFANPSNDTVRKRSRRRERKAAKAAAEEKAEIERDVRRVGETATWLRERETEGKKKVRESFAVVKKSEDPYEDFKRSMLEMIMGKQMFEASDLEELLHCFLTLNSKQYHGIIIEAFSEIWEILFSDDSHVKHQLSF</sequence>
<proteinExistence type="predicted"/>
<evidence type="ECO:0000256" key="4">
    <source>
        <dbReference type="ARBA" id="ARBA00023163"/>
    </source>
</evidence>
<keyword evidence="5 6" id="KW-0539">Nucleus</keyword>
<dbReference type="EMBL" id="BTGU01019705">
    <property type="protein sequence ID" value="GMN73563.1"/>
    <property type="molecule type" value="Genomic_DNA"/>
</dbReference>
<evidence type="ECO:0000256" key="7">
    <source>
        <dbReference type="SAM" id="MobiDB-lite"/>
    </source>
</evidence>
<dbReference type="PANTHER" id="PTHR33057:SF224">
    <property type="entry name" value="TRANSCRIPTION REPRESSOR"/>
    <property type="match status" value="1"/>
</dbReference>
<reference evidence="9" key="1">
    <citation type="submission" date="2023-07" db="EMBL/GenBank/DDBJ databases">
        <title>draft genome sequence of fig (Ficus carica).</title>
        <authorList>
            <person name="Takahashi T."/>
            <person name="Nishimura K."/>
        </authorList>
    </citation>
    <scope>NUCLEOTIDE SEQUENCE</scope>
</reference>
<evidence type="ECO:0000256" key="5">
    <source>
        <dbReference type="ARBA" id="ARBA00023242"/>
    </source>
</evidence>
<dbReference type="GO" id="GO:0005634">
    <property type="term" value="C:nucleus"/>
    <property type="evidence" value="ECO:0007669"/>
    <property type="project" value="UniProtKB-SubCell"/>
</dbReference>
<evidence type="ECO:0000259" key="8">
    <source>
        <dbReference type="PROSITE" id="PS51754"/>
    </source>
</evidence>
<evidence type="ECO:0000256" key="1">
    <source>
        <dbReference type="ARBA" id="ARBA00004123"/>
    </source>
</evidence>